<dbReference type="Pfam" id="PF09592">
    <property type="entry name" value="DUF2031"/>
    <property type="match status" value="1"/>
</dbReference>
<gene>
    <name evidence="1" type="ORF">YYC_01114</name>
</gene>
<organism evidence="1 2">
    <name type="scientific">Plasmodium yoelii 17X</name>
    <dbReference type="NCBI Taxonomy" id="1323249"/>
    <lineage>
        <taxon>Eukaryota</taxon>
        <taxon>Sar</taxon>
        <taxon>Alveolata</taxon>
        <taxon>Apicomplexa</taxon>
        <taxon>Aconoidasida</taxon>
        <taxon>Haemosporida</taxon>
        <taxon>Plasmodiidae</taxon>
        <taxon>Plasmodium</taxon>
        <taxon>Plasmodium (Vinckeia)</taxon>
    </lineage>
</organism>
<reference evidence="1 2" key="1">
    <citation type="submission" date="2013-11" db="EMBL/GenBank/DDBJ databases">
        <title>The Genome Sequence of Plasmodium yoelii 17X.</title>
        <authorList>
            <consortium name="The Broad Institute Genomics Platform"/>
            <consortium name="The Broad Institute Genome Sequencing Center for Infectious Disease"/>
            <person name="Neafsey D."/>
            <person name="Adams J."/>
            <person name="Walker B."/>
            <person name="Young S.K."/>
            <person name="Zeng Q."/>
            <person name="Gargeya S."/>
            <person name="Fitzgerald M."/>
            <person name="Haas B."/>
            <person name="Abouelleil A."/>
            <person name="Alvarado L."/>
            <person name="Chapman S.B."/>
            <person name="Gainer-Dewar J."/>
            <person name="Goldberg J."/>
            <person name="Griggs A."/>
            <person name="Gujja S."/>
            <person name="Hansen M."/>
            <person name="Howarth C."/>
            <person name="Imamovic A."/>
            <person name="Ireland A."/>
            <person name="Larimer J."/>
            <person name="McCowan C."/>
            <person name="Murphy C."/>
            <person name="Pearson M."/>
            <person name="Poon T.W."/>
            <person name="Priest M."/>
            <person name="Roberts A."/>
            <person name="Saif S."/>
            <person name="Shea T."/>
            <person name="Sykes S."/>
            <person name="Wortman J."/>
            <person name="Nusbaum C."/>
            <person name="Birren B."/>
        </authorList>
    </citation>
    <scope>NUCLEOTIDE SEQUENCE [LARGE SCALE GENOMIC DNA]</scope>
    <source>
        <strain evidence="1 2">17X</strain>
    </source>
</reference>
<dbReference type="Proteomes" id="UP000018538">
    <property type="component" value="Unassembled WGS sequence"/>
</dbReference>
<accession>V7PSK7</accession>
<protein>
    <submittedName>
        <fullName evidence="1">Uncharacterized protein</fullName>
    </submittedName>
</protein>
<evidence type="ECO:0000313" key="2">
    <source>
        <dbReference type="Proteomes" id="UP000018538"/>
    </source>
</evidence>
<dbReference type="InterPro" id="IPR006484">
    <property type="entry name" value="PYST_B"/>
</dbReference>
<dbReference type="EMBL" id="KI635735">
    <property type="protein sequence ID" value="ETB62110.1"/>
    <property type="molecule type" value="Genomic_DNA"/>
</dbReference>
<keyword evidence="2" id="KW-1185">Reference proteome</keyword>
<evidence type="ECO:0000313" key="1">
    <source>
        <dbReference type="EMBL" id="ETB62110.1"/>
    </source>
</evidence>
<dbReference type="AlphaFoldDB" id="V7PSK7"/>
<sequence>MRVSIKILCFSISICFFEYAPNTLKLKKQLKLYQELYYVNERSIYFERDIVKFRSNRILKMRQPIRFI</sequence>
<proteinExistence type="predicted"/>
<name>V7PSK7_PLAYE</name>